<organism evidence="1 2">
    <name type="scientific">Pipistrellus kuhlii</name>
    <name type="common">Kuhl's pipistrelle</name>
    <dbReference type="NCBI Taxonomy" id="59472"/>
    <lineage>
        <taxon>Eukaryota</taxon>
        <taxon>Metazoa</taxon>
        <taxon>Chordata</taxon>
        <taxon>Craniata</taxon>
        <taxon>Vertebrata</taxon>
        <taxon>Euteleostomi</taxon>
        <taxon>Mammalia</taxon>
        <taxon>Eutheria</taxon>
        <taxon>Laurasiatheria</taxon>
        <taxon>Chiroptera</taxon>
        <taxon>Yangochiroptera</taxon>
        <taxon>Vespertilionidae</taxon>
        <taxon>Pipistrellus</taxon>
    </lineage>
</organism>
<comment type="caution">
    <text evidence="1">The sequence shown here is derived from an EMBL/GenBank/DDBJ whole genome shotgun (WGS) entry which is preliminary data.</text>
</comment>
<sequence>MPEGQVLGKNHSSLGLLVSRRTEFKIGAKQKVKVESMFYQAMRTSRKSHSIDRVTDSPHEGRKRLQPLDVKLISVCSCYRKVMLRENRMGKQTPLGLTLTFSRYILWSVFPLWNDNESLQEFSLSEDSSWSSCISEVSQVLSGST</sequence>
<gene>
    <name evidence="1" type="ORF">mPipKuh1_009416</name>
</gene>
<name>A0A7J7ZIU4_PIPKU</name>
<dbReference type="AlphaFoldDB" id="A0A7J7ZIU4"/>
<accession>A0A7J7ZIU4</accession>
<dbReference type="EMBL" id="JACAGB010000003">
    <property type="protein sequence ID" value="KAF6374177.1"/>
    <property type="molecule type" value="Genomic_DNA"/>
</dbReference>
<dbReference type="Proteomes" id="UP000558488">
    <property type="component" value="Unassembled WGS sequence"/>
</dbReference>
<reference evidence="1 2" key="1">
    <citation type="journal article" date="2020" name="Nature">
        <title>Six reference-quality genomes reveal evolution of bat adaptations.</title>
        <authorList>
            <person name="Jebb D."/>
            <person name="Huang Z."/>
            <person name="Pippel M."/>
            <person name="Hughes G.M."/>
            <person name="Lavrichenko K."/>
            <person name="Devanna P."/>
            <person name="Winkler S."/>
            <person name="Jermiin L.S."/>
            <person name="Skirmuntt E.C."/>
            <person name="Katzourakis A."/>
            <person name="Burkitt-Gray L."/>
            <person name="Ray D.A."/>
            <person name="Sullivan K.A.M."/>
            <person name="Roscito J.G."/>
            <person name="Kirilenko B.M."/>
            <person name="Davalos L.M."/>
            <person name="Corthals A.P."/>
            <person name="Power M.L."/>
            <person name="Jones G."/>
            <person name="Ransome R.D."/>
            <person name="Dechmann D.K.N."/>
            <person name="Locatelli A.G."/>
            <person name="Puechmaille S.J."/>
            <person name="Fedrigo O."/>
            <person name="Jarvis E.D."/>
            <person name="Hiller M."/>
            <person name="Vernes S.C."/>
            <person name="Myers E.W."/>
            <person name="Teeling E.C."/>
        </authorList>
    </citation>
    <scope>NUCLEOTIDE SEQUENCE [LARGE SCALE GENOMIC DNA]</scope>
    <source>
        <strain evidence="1">MPipKuh1</strain>
        <tissue evidence="1">Flight muscle</tissue>
    </source>
</reference>
<evidence type="ECO:0000313" key="2">
    <source>
        <dbReference type="Proteomes" id="UP000558488"/>
    </source>
</evidence>
<proteinExistence type="predicted"/>
<keyword evidence="2" id="KW-1185">Reference proteome</keyword>
<evidence type="ECO:0000313" key="1">
    <source>
        <dbReference type="EMBL" id="KAF6374177.1"/>
    </source>
</evidence>
<protein>
    <submittedName>
        <fullName evidence="1">Uncharacterized protein</fullName>
    </submittedName>
</protein>